<dbReference type="EMBL" id="JBFOLJ010000006">
    <property type="protein sequence ID" value="KAL2530341.1"/>
    <property type="molecule type" value="Genomic_DNA"/>
</dbReference>
<keyword evidence="2" id="KW-1185">Reference proteome</keyword>
<proteinExistence type="predicted"/>
<evidence type="ECO:0000313" key="2">
    <source>
        <dbReference type="Proteomes" id="UP001604277"/>
    </source>
</evidence>
<gene>
    <name evidence="1" type="ORF">Fot_22942</name>
</gene>
<accession>A0ABD1UZ54</accession>
<reference evidence="2" key="1">
    <citation type="submission" date="2024-07" db="EMBL/GenBank/DDBJ databases">
        <title>Two chromosome-level genome assemblies of Korean endemic species Abeliophyllum distichum and Forsythia ovata (Oleaceae).</title>
        <authorList>
            <person name="Jang H."/>
        </authorList>
    </citation>
    <scope>NUCLEOTIDE SEQUENCE [LARGE SCALE GENOMIC DNA]</scope>
</reference>
<dbReference type="Proteomes" id="UP001604277">
    <property type="component" value="Unassembled WGS sequence"/>
</dbReference>
<name>A0ABD1UZ54_9LAMI</name>
<protein>
    <submittedName>
        <fullName evidence="1">Uncharacterized protein</fullName>
    </submittedName>
</protein>
<sequence length="101" mass="11762">MKKSPRMRNMTTLVLTVPVRLSRAQKGKQKVDERLKIADLPTEHQNIGNPSSDVLALATHPQLFEQSLLRKDERPCPRLWPSVQVDWLQEEELRWFDFAGL</sequence>
<evidence type="ECO:0000313" key="1">
    <source>
        <dbReference type="EMBL" id="KAL2530341.1"/>
    </source>
</evidence>
<organism evidence="1 2">
    <name type="scientific">Forsythia ovata</name>
    <dbReference type="NCBI Taxonomy" id="205694"/>
    <lineage>
        <taxon>Eukaryota</taxon>
        <taxon>Viridiplantae</taxon>
        <taxon>Streptophyta</taxon>
        <taxon>Embryophyta</taxon>
        <taxon>Tracheophyta</taxon>
        <taxon>Spermatophyta</taxon>
        <taxon>Magnoliopsida</taxon>
        <taxon>eudicotyledons</taxon>
        <taxon>Gunneridae</taxon>
        <taxon>Pentapetalae</taxon>
        <taxon>asterids</taxon>
        <taxon>lamiids</taxon>
        <taxon>Lamiales</taxon>
        <taxon>Oleaceae</taxon>
        <taxon>Forsythieae</taxon>
        <taxon>Forsythia</taxon>
    </lineage>
</organism>
<dbReference type="AlphaFoldDB" id="A0ABD1UZ54"/>
<comment type="caution">
    <text evidence="1">The sequence shown here is derived from an EMBL/GenBank/DDBJ whole genome shotgun (WGS) entry which is preliminary data.</text>
</comment>